<dbReference type="Pfam" id="PF00847">
    <property type="entry name" value="AP2"/>
    <property type="match status" value="1"/>
</dbReference>
<dbReference type="Gene3D" id="3.30.730.10">
    <property type="entry name" value="AP2/ERF domain"/>
    <property type="match status" value="1"/>
</dbReference>
<proteinExistence type="predicted"/>
<dbReference type="PROSITE" id="PS51032">
    <property type="entry name" value="AP2_ERF"/>
    <property type="match status" value="1"/>
</dbReference>
<keyword evidence="2" id="KW-0238">DNA-binding</keyword>
<gene>
    <name evidence="5" type="ORF">LCGC14_1146230</name>
</gene>
<dbReference type="EMBL" id="LAZR01005477">
    <property type="protein sequence ID" value="KKM99613.1"/>
    <property type="molecule type" value="Genomic_DNA"/>
</dbReference>
<dbReference type="InterPro" id="IPR044925">
    <property type="entry name" value="His-Me_finger_sf"/>
</dbReference>
<dbReference type="SUPFAM" id="SSF54171">
    <property type="entry name" value="DNA-binding domain"/>
    <property type="match status" value="1"/>
</dbReference>
<evidence type="ECO:0000256" key="2">
    <source>
        <dbReference type="ARBA" id="ARBA00023125"/>
    </source>
</evidence>
<keyword evidence="1" id="KW-0805">Transcription regulation</keyword>
<feature type="domain" description="AP2/ERF" evidence="4">
    <location>
        <begin position="138"/>
        <end position="193"/>
    </location>
</feature>
<dbReference type="Gene3D" id="3.90.75.20">
    <property type="match status" value="1"/>
</dbReference>
<dbReference type="PANTHER" id="PTHR31677:SF196">
    <property type="entry name" value="ETHYLENE-RESPONSIVE TRANSCRIPTION FACTOR ERF109"/>
    <property type="match status" value="1"/>
</dbReference>
<protein>
    <recommendedName>
        <fullName evidence="4">AP2/ERF domain-containing protein</fullName>
    </recommendedName>
</protein>
<evidence type="ECO:0000256" key="3">
    <source>
        <dbReference type="ARBA" id="ARBA00023163"/>
    </source>
</evidence>
<comment type="caution">
    <text evidence="5">The sequence shown here is derived from an EMBL/GenBank/DDBJ whole genome shotgun (WGS) entry which is preliminary data.</text>
</comment>
<dbReference type="AlphaFoldDB" id="A0A0F9M1N9"/>
<sequence>MICYVGKPNSNGLAGGNSGAIPPCIATPASLFIGDNMKQIQLANNKGIALVDDEDFEELNRHKWHLLGSKYGLYAVTCTKQVNRWVNVLMHRIIMHAQKGQYIDHKDVNGLNNQKTNLRFCTNSQNCMNWKARLATSVYKGVCWEKRRKKWSAQIGLNYKKIHIGYFDTAKEAAKAYDTKAKEFYGEFARLNF</sequence>
<dbReference type="InterPro" id="IPR016177">
    <property type="entry name" value="DNA-bd_dom_sf"/>
</dbReference>
<evidence type="ECO:0000256" key="1">
    <source>
        <dbReference type="ARBA" id="ARBA00023015"/>
    </source>
</evidence>
<dbReference type="GO" id="GO:0003677">
    <property type="term" value="F:DNA binding"/>
    <property type="evidence" value="ECO:0007669"/>
    <property type="project" value="UniProtKB-KW"/>
</dbReference>
<keyword evidence="3" id="KW-0804">Transcription</keyword>
<name>A0A0F9M1N9_9ZZZZ</name>
<dbReference type="InterPro" id="IPR036955">
    <property type="entry name" value="AP2/ERF_dom_sf"/>
</dbReference>
<dbReference type="GO" id="GO:0003700">
    <property type="term" value="F:DNA-binding transcription factor activity"/>
    <property type="evidence" value="ECO:0007669"/>
    <property type="project" value="InterPro"/>
</dbReference>
<accession>A0A0F9M1N9</accession>
<evidence type="ECO:0000259" key="4">
    <source>
        <dbReference type="PROSITE" id="PS51032"/>
    </source>
</evidence>
<dbReference type="InterPro" id="IPR001471">
    <property type="entry name" value="AP2/ERF_dom"/>
</dbReference>
<dbReference type="SMART" id="SM00380">
    <property type="entry name" value="AP2"/>
    <property type="match status" value="1"/>
</dbReference>
<evidence type="ECO:0000313" key="5">
    <source>
        <dbReference type="EMBL" id="KKM99613.1"/>
    </source>
</evidence>
<dbReference type="PANTHER" id="PTHR31677">
    <property type="entry name" value="AP2 DOMAIN CLASS TRANSCRIPTION FACTOR"/>
    <property type="match status" value="1"/>
</dbReference>
<organism evidence="5">
    <name type="scientific">marine sediment metagenome</name>
    <dbReference type="NCBI Taxonomy" id="412755"/>
    <lineage>
        <taxon>unclassified sequences</taxon>
        <taxon>metagenomes</taxon>
        <taxon>ecological metagenomes</taxon>
    </lineage>
</organism>
<reference evidence="5" key="1">
    <citation type="journal article" date="2015" name="Nature">
        <title>Complex archaea that bridge the gap between prokaryotes and eukaryotes.</title>
        <authorList>
            <person name="Spang A."/>
            <person name="Saw J.H."/>
            <person name="Jorgensen S.L."/>
            <person name="Zaremba-Niedzwiedzka K."/>
            <person name="Martijn J."/>
            <person name="Lind A.E."/>
            <person name="van Eijk R."/>
            <person name="Schleper C."/>
            <person name="Guy L."/>
            <person name="Ettema T.J."/>
        </authorList>
    </citation>
    <scope>NUCLEOTIDE SEQUENCE</scope>
</reference>
<dbReference type="SUPFAM" id="SSF54060">
    <property type="entry name" value="His-Me finger endonucleases"/>
    <property type="match status" value="1"/>
</dbReference>